<dbReference type="AlphaFoldDB" id="A0A382N5Y5"/>
<dbReference type="EMBL" id="UINC01098229">
    <property type="protein sequence ID" value="SVC56589.1"/>
    <property type="molecule type" value="Genomic_DNA"/>
</dbReference>
<organism evidence="1">
    <name type="scientific">marine metagenome</name>
    <dbReference type="NCBI Taxonomy" id="408172"/>
    <lineage>
        <taxon>unclassified sequences</taxon>
        <taxon>metagenomes</taxon>
        <taxon>ecological metagenomes</taxon>
    </lineage>
</organism>
<name>A0A382N5Y5_9ZZZZ</name>
<dbReference type="Gene3D" id="2.60.120.10">
    <property type="entry name" value="Jelly Rolls"/>
    <property type="match status" value="1"/>
</dbReference>
<evidence type="ECO:0000313" key="1">
    <source>
        <dbReference type="EMBL" id="SVC56589.1"/>
    </source>
</evidence>
<feature type="non-terminal residue" evidence="1">
    <location>
        <position position="1"/>
    </location>
</feature>
<accession>A0A382N5Y5</accession>
<gene>
    <name evidence="1" type="ORF">METZ01_LOCUS309443</name>
</gene>
<dbReference type="InterPro" id="IPR014710">
    <property type="entry name" value="RmlC-like_jellyroll"/>
</dbReference>
<evidence type="ECO:0008006" key="2">
    <source>
        <dbReference type="Google" id="ProtNLM"/>
    </source>
</evidence>
<proteinExistence type="predicted"/>
<protein>
    <recommendedName>
        <fullName evidence="2">Cupin 2 conserved barrel domain-containing protein</fullName>
    </recommendedName>
</protein>
<feature type="non-terminal residue" evidence="1">
    <location>
        <position position="53"/>
    </location>
</feature>
<sequence>VVDEAKFREKMIQDGYGDVTVRNFAPSHCESTHTHEFGASVLVLKGEITITME</sequence>
<reference evidence="1" key="1">
    <citation type="submission" date="2018-05" db="EMBL/GenBank/DDBJ databases">
        <authorList>
            <person name="Lanie J.A."/>
            <person name="Ng W.-L."/>
            <person name="Kazmierczak K.M."/>
            <person name="Andrzejewski T.M."/>
            <person name="Davidsen T.M."/>
            <person name="Wayne K.J."/>
            <person name="Tettelin H."/>
            <person name="Glass J.I."/>
            <person name="Rusch D."/>
            <person name="Podicherti R."/>
            <person name="Tsui H.-C.T."/>
            <person name="Winkler M.E."/>
        </authorList>
    </citation>
    <scope>NUCLEOTIDE SEQUENCE</scope>
</reference>